<dbReference type="PANTHER" id="PTHR14226">
    <property type="entry name" value="NEUROPATHY TARGET ESTERASE/SWISS CHEESE D.MELANOGASTER"/>
    <property type="match status" value="1"/>
</dbReference>
<evidence type="ECO:0000256" key="2">
    <source>
        <dbReference type="ARBA" id="ARBA00022963"/>
    </source>
</evidence>
<dbReference type="Proteomes" id="UP000294299">
    <property type="component" value="Chromosome NFRAN"/>
</dbReference>
<evidence type="ECO:0000313" key="6">
    <source>
        <dbReference type="Proteomes" id="UP000294299"/>
    </source>
</evidence>
<dbReference type="InterPro" id="IPR002641">
    <property type="entry name" value="PNPLA_dom"/>
</dbReference>
<sequence>MSGNTLENVLILQGGGSLGAFGCGVYKALLKNNVNLDVIAGTSIGGVNAAIIAGSKKEDNTDQILEDFWLELSEGFVDIDKLSPYSVWNWYMKTFQIPLKFDYYLFPSSLSAAVAGIEETYSSDRIEMDIKVKQMKSFYSSFFFGNSKMFIPRWSSEYALNDLEYFTPQKWTFLYDHMPLAKTLERYISYDKLRPGGNSNIRLILTAVNVLNARPLTFDSYKEQITAKHILATSAYPLYNFRWIEVKDGVFAWDGGLLSNTPLREVITATPVRDKRIFIVENYPKNIDSLPNNLAEVYHRARDIMFSDKTEHNVQMSKVISRYLDYIEQLYQIVDKNVDKLHLDEKQLKSIRQKYKVYKLEHGAEIKEIYHIKREEPYPHMTENADFSPQTIKNSIREGEEKTNEIIKNKKISR</sequence>
<organism evidence="5 6">
    <name type="scientific">Candidatus Nitrosocosmicus franklandianus</name>
    <dbReference type="NCBI Taxonomy" id="1798806"/>
    <lineage>
        <taxon>Archaea</taxon>
        <taxon>Nitrososphaerota</taxon>
        <taxon>Nitrososphaeria</taxon>
        <taxon>Nitrososphaerales</taxon>
        <taxon>Nitrososphaeraceae</taxon>
        <taxon>Candidatus Nitrosocosmicus</taxon>
    </lineage>
</organism>
<dbReference type="OrthoDB" id="10632at2157"/>
<dbReference type="GO" id="GO:0016042">
    <property type="term" value="P:lipid catabolic process"/>
    <property type="evidence" value="ECO:0007669"/>
    <property type="project" value="UniProtKB-KW"/>
</dbReference>
<evidence type="ECO:0000259" key="4">
    <source>
        <dbReference type="PROSITE" id="PS51635"/>
    </source>
</evidence>
<gene>
    <name evidence="5" type="ORF">NFRAN_2180</name>
</gene>
<dbReference type="GeneID" id="39421427"/>
<accession>A0A484IFT8</accession>
<keyword evidence="6" id="KW-1185">Reference proteome</keyword>
<evidence type="ECO:0000313" key="5">
    <source>
        <dbReference type="EMBL" id="VFJ14502.1"/>
    </source>
</evidence>
<keyword evidence="1" id="KW-0378">Hydrolase</keyword>
<dbReference type="GO" id="GO:0016787">
    <property type="term" value="F:hydrolase activity"/>
    <property type="evidence" value="ECO:0007669"/>
    <property type="project" value="UniProtKB-KW"/>
</dbReference>
<evidence type="ECO:0000256" key="1">
    <source>
        <dbReference type="ARBA" id="ARBA00022801"/>
    </source>
</evidence>
<dbReference type="PROSITE" id="PS51635">
    <property type="entry name" value="PNPLA"/>
    <property type="match status" value="1"/>
</dbReference>
<dbReference type="Gene3D" id="3.40.1090.10">
    <property type="entry name" value="Cytosolic phospholipase A2 catalytic domain"/>
    <property type="match status" value="1"/>
</dbReference>
<keyword evidence="2" id="KW-0442">Lipid degradation</keyword>
<name>A0A484IFT8_9ARCH</name>
<dbReference type="PANTHER" id="PTHR14226:SF57">
    <property type="entry name" value="BLR7027 PROTEIN"/>
    <property type="match status" value="1"/>
</dbReference>
<dbReference type="InterPro" id="IPR050301">
    <property type="entry name" value="NTE"/>
</dbReference>
<dbReference type="EMBL" id="LR216287">
    <property type="protein sequence ID" value="VFJ14502.1"/>
    <property type="molecule type" value="Genomic_DNA"/>
</dbReference>
<evidence type="ECO:0000256" key="3">
    <source>
        <dbReference type="ARBA" id="ARBA00023098"/>
    </source>
</evidence>
<dbReference type="AlphaFoldDB" id="A0A484IFT8"/>
<dbReference type="InterPro" id="IPR016035">
    <property type="entry name" value="Acyl_Trfase/lysoPLipase"/>
</dbReference>
<feature type="domain" description="PNPLA" evidence="4">
    <location>
        <begin position="10"/>
        <end position="267"/>
    </location>
</feature>
<protein>
    <submittedName>
        <fullName evidence="5">Patatin-like phospholipase</fullName>
    </submittedName>
</protein>
<dbReference type="Pfam" id="PF01734">
    <property type="entry name" value="Patatin"/>
    <property type="match status" value="1"/>
</dbReference>
<keyword evidence="3" id="KW-0443">Lipid metabolism</keyword>
<dbReference type="SUPFAM" id="SSF52151">
    <property type="entry name" value="FabD/lysophospholipase-like"/>
    <property type="match status" value="1"/>
</dbReference>
<proteinExistence type="predicted"/>
<dbReference type="RefSeq" id="WP_134484691.1">
    <property type="nucleotide sequence ID" value="NZ_LR216287.1"/>
</dbReference>
<reference evidence="5 6" key="1">
    <citation type="submission" date="2019-02" db="EMBL/GenBank/DDBJ databases">
        <authorList>
            <person name="Lehtovirta-Morley E L."/>
        </authorList>
    </citation>
    <scope>NUCLEOTIDE SEQUENCE [LARGE SCALE GENOMIC DNA]</scope>
    <source>
        <strain evidence="5">NFRAN1</strain>
    </source>
</reference>
<dbReference type="KEGG" id="nfn:NFRAN_2180"/>